<organism evidence="1 2">
    <name type="scientific">Phytophthora fragariae</name>
    <dbReference type="NCBI Taxonomy" id="53985"/>
    <lineage>
        <taxon>Eukaryota</taxon>
        <taxon>Sar</taxon>
        <taxon>Stramenopiles</taxon>
        <taxon>Oomycota</taxon>
        <taxon>Peronosporomycetes</taxon>
        <taxon>Peronosporales</taxon>
        <taxon>Peronosporaceae</taxon>
        <taxon>Phytophthora</taxon>
    </lineage>
</organism>
<sequence>MYTNCKSTRDWGAEIVSTNLSAVWNRRDRLSERRYRGTERRLNAAVVAQDCVVGVGASIEPVVLLAVQSLS</sequence>
<dbReference type="EMBL" id="QXFZ01002127">
    <property type="protein sequence ID" value="KAE9080451.1"/>
    <property type="molecule type" value="Genomic_DNA"/>
</dbReference>
<evidence type="ECO:0000313" key="1">
    <source>
        <dbReference type="EMBL" id="KAE9080451.1"/>
    </source>
</evidence>
<dbReference type="Proteomes" id="UP000441208">
    <property type="component" value="Unassembled WGS sequence"/>
</dbReference>
<protein>
    <submittedName>
        <fullName evidence="1">Uncharacterized protein</fullName>
    </submittedName>
</protein>
<evidence type="ECO:0000313" key="2">
    <source>
        <dbReference type="Proteomes" id="UP000441208"/>
    </source>
</evidence>
<dbReference type="AlphaFoldDB" id="A0A6A3QQB3"/>
<proteinExistence type="predicted"/>
<comment type="caution">
    <text evidence="1">The sequence shown here is derived from an EMBL/GenBank/DDBJ whole genome shotgun (WGS) entry which is preliminary data.</text>
</comment>
<gene>
    <name evidence="1" type="ORF">PF007_g23048</name>
</gene>
<accession>A0A6A3QQB3</accession>
<name>A0A6A3QQB3_9STRA</name>
<reference evidence="1 2" key="1">
    <citation type="submission" date="2018-08" db="EMBL/GenBank/DDBJ databases">
        <title>Genomic investigation of the strawberry pathogen Phytophthora fragariae indicates pathogenicity is determined by transcriptional variation in three key races.</title>
        <authorList>
            <person name="Adams T.M."/>
            <person name="Armitage A.D."/>
            <person name="Sobczyk M.K."/>
            <person name="Bates H.J."/>
            <person name="Dunwell J.M."/>
            <person name="Nellist C.F."/>
            <person name="Harrison R.J."/>
        </authorList>
    </citation>
    <scope>NUCLEOTIDE SEQUENCE [LARGE SCALE GENOMIC DNA]</scope>
    <source>
        <strain evidence="1 2">NOV-71</strain>
    </source>
</reference>